<evidence type="ECO:0000313" key="2">
    <source>
        <dbReference type="EMBL" id="SEL67872.1"/>
    </source>
</evidence>
<feature type="region of interest" description="Disordered" evidence="1">
    <location>
        <begin position="1"/>
        <end position="48"/>
    </location>
</feature>
<dbReference type="EMBL" id="FOAJ01000011">
    <property type="protein sequence ID" value="SEL67872.1"/>
    <property type="molecule type" value="Genomic_DNA"/>
</dbReference>
<dbReference type="AlphaFoldDB" id="A0A1H7S5J5"/>
<feature type="compositionally biased region" description="Low complexity" evidence="1">
    <location>
        <begin position="1"/>
        <end position="23"/>
    </location>
</feature>
<evidence type="ECO:0000256" key="1">
    <source>
        <dbReference type="SAM" id="MobiDB-lite"/>
    </source>
</evidence>
<evidence type="ECO:0000313" key="3">
    <source>
        <dbReference type="Proteomes" id="UP000199120"/>
    </source>
</evidence>
<organism evidence="2 3">
    <name type="scientific">Paraburkholderia caballeronis</name>
    <dbReference type="NCBI Taxonomy" id="416943"/>
    <lineage>
        <taxon>Bacteria</taxon>
        <taxon>Pseudomonadati</taxon>
        <taxon>Pseudomonadota</taxon>
        <taxon>Betaproteobacteria</taxon>
        <taxon>Burkholderiales</taxon>
        <taxon>Burkholderiaceae</taxon>
        <taxon>Paraburkholderia</taxon>
    </lineage>
</organism>
<dbReference type="Proteomes" id="UP000199120">
    <property type="component" value="Unassembled WGS sequence"/>
</dbReference>
<reference evidence="3" key="1">
    <citation type="submission" date="2016-10" db="EMBL/GenBank/DDBJ databases">
        <authorList>
            <person name="Varghese N."/>
            <person name="Submissions S."/>
        </authorList>
    </citation>
    <scope>NUCLEOTIDE SEQUENCE [LARGE SCALE GENOMIC DNA]</scope>
    <source>
        <strain evidence="3">LMG 26416</strain>
    </source>
</reference>
<protein>
    <submittedName>
        <fullName evidence="2">Uncharacterized protein</fullName>
    </submittedName>
</protein>
<keyword evidence="3" id="KW-1185">Reference proteome</keyword>
<proteinExistence type="predicted"/>
<sequence length="48" mass="4625">MPPDAGSGTATDAGDATQSAQASVAADGQQVAPVMSYAPGDGDSTRSR</sequence>
<name>A0A1H7S5J5_9BURK</name>
<accession>A0A1H7S5J5</accession>
<dbReference type="RefSeq" id="WP_167627105.1">
    <property type="nucleotide sequence ID" value="NZ_FNSR01000002.1"/>
</dbReference>
<gene>
    <name evidence="2" type="ORF">SAMN05192542_111100</name>
</gene>